<keyword evidence="2" id="KW-1185">Reference proteome</keyword>
<accession>A0A1Q8Q2T0</accession>
<gene>
    <name evidence="1" type="ORF">BTO30_13860</name>
</gene>
<comment type="caution">
    <text evidence="1">The sequence shown here is derived from an EMBL/GenBank/DDBJ whole genome shotgun (WGS) entry which is preliminary data.</text>
</comment>
<evidence type="ECO:0000313" key="2">
    <source>
        <dbReference type="Proteomes" id="UP000185568"/>
    </source>
</evidence>
<dbReference type="Proteomes" id="UP000185568">
    <property type="component" value="Unassembled WGS sequence"/>
</dbReference>
<sequence length="266" mass="31259">MTKDVYRCYSKDAEKHTVHGLNIFDLIEIREGVEIGTVYSMNNARRRLTSDLGIVYSERQWEILQEEKYEKNMDILQRADVEIQRDFPNLFSFIKSYLPLLEHLNDWGVKHILEKEHSFKGENIFFQSTTHMEKIVGRDQTICSRAINMFTVLGLIQKLREEDIPNSLMSVAKAIRGGRNEFRLVNFFSIPVLNHQILSEAEERVERLSEHGITSMSLISKKKVELCFSEAFAKKVYVNPMSIWEQLLEESLERHLYYDYDLEPAD</sequence>
<dbReference type="AlphaFoldDB" id="A0A1Q8Q2T0"/>
<evidence type="ECO:0000313" key="1">
    <source>
        <dbReference type="EMBL" id="OLN21646.1"/>
    </source>
</evidence>
<reference evidence="1 2" key="1">
    <citation type="submission" date="2016-12" db="EMBL/GenBank/DDBJ databases">
        <title>Domibacillus antri genome sequencing.</title>
        <authorList>
            <person name="Verma A."/>
            <person name="Krishnamurthi S."/>
        </authorList>
    </citation>
    <scope>NUCLEOTIDE SEQUENCE [LARGE SCALE GENOMIC DNA]</scope>
    <source>
        <strain evidence="1 2">XD80</strain>
    </source>
</reference>
<organism evidence="1 2">
    <name type="scientific">Domibacillus antri</name>
    <dbReference type="NCBI Taxonomy" id="1714264"/>
    <lineage>
        <taxon>Bacteria</taxon>
        <taxon>Bacillati</taxon>
        <taxon>Bacillota</taxon>
        <taxon>Bacilli</taxon>
        <taxon>Bacillales</taxon>
        <taxon>Bacillaceae</taxon>
        <taxon>Domibacillus</taxon>
    </lineage>
</organism>
<dbReference type="EMBL" id="MSDU01000037">
    <property type="protein sequence ID" value="OLN21646.1"/>
    <property type="molecule type" value="Genomic_DNA"/>
</dbReference>
<protein>
    <submittedName>
        <fullName evidence="1">Uncharacterized protein</fullName>
    </submittedName>
</protein>
<proteinExistence type="predicted"/>
<name>A0A1Q8Q2T0_9BACI</name>